<dbReference type="PANTHER" id="PTHR33452">
    <property type="entry name" value="OXIDOREDUCTASE CATD-RELATED"/>
    <property type="match status" value="1"/>
</dbReference>
<protein>
    <submittedName>
        <fullName evidence="8">DoxX family protein</fullName>
    </submittedName>
</protein>
<dbReference type="AlphaFoldDB" id="A0A7G9S3E9"/>
<dbReference type="Pfam" id="PF07681">
    <property type="entry name" value="DoxX"/>
    <property type="match status" value="1"/>
</dbReference>
<dbReference type="PANTHER" id="PTHR33452:SF1">
    <property type="entry name" value="INNER MEMBRANE PROTEIN YPHA-RELATED"/>
    <property type="match status" value="1"/>
</dbReference>
<comment type="similarity">
    <text evidence="2">Belongs to the DoxX family.</text>
</comment>
<accession>A0A7G9S3E9</accession>
<keyword evidence="3" id="KW-1003">Cell membrane</keyword>
<comment type="subcellular location">
    <subcellularLocation>
        <location evidence="1">Cell membrane</location>
        <topology evidence="1">Multi-pass membrane protein</topology>
    </subcellularLocation>
</comment>
<feature type="transmembrane region" description="Helical" evidence="7">
    <location>
        <begin position="97"/>
        <end position="120"/>
    </location>
</feature>
<gene>
    <name evidence="8" type="ORF">H9L06_08905</name>
</gene>
<dbReference type="InterPro" id="IPR032808">
    <property type="entry name" value="DoxX"/>
</dbReference>
<feature type="transmembrane region" description="Helical" evidence="7">
    <location>
        <begin position="60"/>
        <end position="85"/>
    </location>
</feature>
<dbReference type="InterPro" id="IPR051907">
    <property type="entry name" value="DoxX-like_oxidoreductase"/>
</dbReference>
<organism evidence="8 9">
    <name type="scientific">Leucobacter denitrificans</name>
    <dbReference type="NCBI Taxonomy" id="683042"/>
    <lineage>
        <taxon>Bacteria</taxon>
        <taxon>Bacillati</taxon>
        <taxon>Actinomycetota</taxon>
        <taxon>Actinomycetes</taxon>
        <taxon>Micrococcales</taxon>
        <taxon>Microbacteriaceae</taxon>
        <taxon>Leucobacter</taxon>
    </lineage>
</organism>
<evidence type="ECO:0000256" key="1">
    <source>
        <dbReference type="ARBA" id="ARBA00004651"/>
    </source>
</evidence>
<dbReference type="EMBL" id="CP060716">
    <property type="protein sequence ID" value="QNN62374.1"/>
    <property type="molecule type" value="Genomic_DNA"/>
</dbReference>
<dbReference type="KEGG" id="ldn:H9L06_08905"/>
<keyword evidence="5 7" id="KW-1133">Transmembrane helix</keyword>
<keyword evidence="9" id="KW-1185">Reference proteome</keyword>
<evidence type="ECO:0000256" key="7">
    <source>
        <dbReference type="SAM" id="Phobius"/>
    </source>
</evidence>
<evidence type="ECO:0000256" key="2">
    <source>
        <dbReference type="ARBA" id="ARBA00006679"/>
    </source>
</evidence>
<proteinExistence type="inferred from homology"/>
<reference evidence="8 9" key="1">
    <citation type="submission" date="2020-08" db="EMBL/GenBank/DDBJ databases">
        <title>Genome sequence of Leucobacter denitrificans KACC 14055T.</title>
        <authorList>
            <person name="Hyun D.-W."/>
            <person name="Bae J.-W."/>
        </authorList>
    </citation>
    <scope>NUCLEOTIDE SEQUENCE [LARGE SCALE GENOMIC DNA]</scope>
    <source>
        <strain evidence="8 9">KACC 14055</strain>
    </source>
</reference>
<dbReference type="Proteomes" id="UP000515934">
    <property type="component" value="Chromosome"/>
</dbReference>
<evidence type="ECO:0000313" key="9">
    <source>
        <dbReference type="Proteomes" id="UP000515934"/>
    </source>
</evidence>
<name>A0A7G9S3E9_9MICO</name>
<evidence type="ECO:0000256" key="6">
    <source>
        <dbReference type="ARBA" id="ARBA00023136"/>
    </source>
</evidence>
<evidence type="ECO:0000256" key="3">
    <source>
        <dbReference type="ARBA" id="ARBA00022475"/>
    </source>
</evidence>
<evidence type="ECO:0000256" key="5">
    <source>
        <dbReference type="ARBA" id="ARBA00022989"/>
    </source>
</evidence>
<dbReference type="RefSeq" id="WP_187554844.1">
    <property type="nucleotide sequence ID" value="NZ_CP060716.1"/>
</dbReference>
<evidence type="ECO:0000313" key="8">
    <source>
        <dbReference type="EMBL" id="QNN62374.1"/>
    </source>
</evidence>
<dbReference type="GO" id="GO:0005886">
    <property type="term" value="C:plasma membrane"/>
    <property type="evidence" value="ECO:0007669"/>
    <property type="project" value="UniProtKB-SubCell"/>
</dbReference>
<keyword evidence="4 7" id="KW-0812">Transmembrane</keyword>
<feature type="transmembrane region" description="Helical" evidence="7">
    <location>
        <begin position="140"/>
        <end position="159"/>
    </location>
</feature>
<keyword evidence="6 7" id="KW-0472">Membrane</keyword>
<evidence type="ECO:0000256" key="4">
    <source>
        <dbReference type="ARBA" id="ARBA00022692"/>
    </source>
</evidence>
<sequence>MDEAILVLRLILATTLFAHATQKLLGWFQGAGIGRSADLFEALGHQPAKLMVMLAGATELGAALLFATGFLFPVAVVMGGATLFVAAHALILRSGKFWNSAGGGEFPFVLAVMCCAIGIAGPGRWSMDRWWDVPWSDASYLTGIIAIVLAVCGALLPVVRARKVVRARAHEQRMS</sequence>